<dbReference type="SUPFAM" id="SSF69189">
    <property type="entry name" value="Penicillin-binding protein associated domain"/>
    <property type="match status" value="1"/>
</dbReference>
<dbReference type="InterPro" id="IPR012907">
    <property type="entry name" value="Peptidase_S11_C"/>
</dbReference>
<evidence type="ECO:0000256" key="14">
    <source>
        <dbReference type="PIRSR" id="PIRSR618044-2"/>
    </source>
</evidence>
<keyword evidence="9" id="KW-0133">Cell shape</keyword>
<dbReference type="GO" id="GO:0071555">
    <property type="term" value="P:cell wall organization"/>
    <property type="evidence" value="ECO:0007669"/>
    <property type="project" value="UniProtKB-KW"/>
</dbReference>
<dbReference type="SMART" id="SM00936">
    <property type="entry name" value="PBP5_C"/>
    <property type="match status" value="1"/>
</dbReference>
<comment type="pathway">
    <text evidence="2">Cell wall biogenesis; peptidoglycan biosynthesis.</text>
</comment>
<evidence type="ECO:0000256" key="12">
    <source>
        <dbReference type="ARBA" id="ARBA00034000"/>
    </source>
</evidence>
<feature type="domain" description="Peptidase S11 D-Ala-D-Ala carboxypeptidase A C-terminal" evidence="17">
    <location>
        <begin position="269"/>
        <end position="362"/>
    </location>
</feature>
<dbReference type="EMBL" id="NFKK01000001">
    <property type="protein sequence ID" value="OUP54603.1"/>
    <property type="molecule type" value="Genomic_DNA"/>
</dbReference>
<dbReference type="AlphaFoldDB" id="A0A1Y4LD22"/>
<keyword evidence="8" id="KW-0378">Hydrolase</keyword>
<dbReference type="InterPro" id="IPR012338">
    <property type="entry name" value="Beta-lactam/transpept-like"/>
</dbReference>
<comment type="similarity">
    <text evidence="3 15">Belongs to the peptidase S11 family.</text>
</comment>
<accession>A0A1Y4LD22</accession>
<evidence type="ECO:0000256" key="13">
    <source>
        <dbReference type="PIRSR" id="PIRSR618044-1"/>
    </source>
</evidence>
<feature type="chain" id="PRO_5013028742" description="serine-type D-Ala-D-Ala carboxypeptidase" evidence="16">
    <location>
        <begin position="25"/>
        <end position="380"/>
    </location>
</feature>
<dbReference type="GO" id="GO:0009252">
    <property type="term" value="P:peptidoglycan biosynthetic process"/>
    <property type="evidence" value="ECO:0007669"/>
    <property type="project" value="UniProtKB-UniPathway"/>
</dbReference>
<feature type="active site" description="Acyl-ester intermediate" evidence="13">
    <location>
        <position position="57"/>
    </location>
</feature>
<dbReference type="GO" id="GO:0008360">
    <property type="term" value="P:regulation of cell shape"/>
    <property type="evidence" value="ECO:0007669"/>
    <property type="project" value="UniProtKB-KW"/>
</dbReference>
<evidence type="ECO:0000313" key="19">
    <source>
        <dbReference type="Proteomes" id="UP000195897"/>
    </source>
</evidence>
<keyword evidence="5" id="KW-0121">Carboxypeptidase</keyword>
<evidence type="ECO:0000256" key="2">
    <source>
        <dbReference type="ARBA" id="ARBA00004752"/>
    </source>
</evidence>
<feature type="binding site" evidence="14">
    <location>
        <position position="222"/>
    </location>
    <ligand>
        <name>substrate</name>
    </ligand>
</feature>
<comment type="catalytic activity">
    <reaction evidence="12">
        <text>Preferential cleavage: (Ac)2-L-Lys-D-Ala-|-D-Ala. Also transpeptidation of peptidyl-alanyl moieties that are N-acyl substituents of D-alanine.</text>
        <dbReference type="EC" id="3.4.16.4"/>
    </reaction>
</comment>
<keyword evidence="7 16" id="KW-0732">Signal</keyword>
<feature type="active site" evidence="13">
    <location>
        <position position="117"/>
    </location>
</feature>
<evidence type="ECO:0000256" key="3">
    <source>
        <dbReference type="ARBA" id="ARBA00007164"/>
    </source>
</evidence>
<dbReference type="PANTHER" id="PTHR21581">
    <property type="entry name" value="D-ALANYL-D-ALANINE CARBOXYPEPTIDASE"/>
    <property type="match status" value="1"/>
</dbReference>
<gene>
    <name evidence="18" type="ORF">B5F17_01485</name>
</gene>
<dbReference type="EC" id="3.4.16.4" evidence="4"/>
<evidence type="ECO:0000256" key="5">
    <source>
        <dbReference type="ARBA" id="ARBA00022645"/>
    </source>
</evidence>
<dbReference type="InterPro" id="IPR037167">
    <property type="entry name" value="Peptidase_S11_C_sf"/>
</dbReference>
<dbReference type="UniPathway" id="UPA00219"/>
<keyword evidence="6" id="KW-0645">Protease</keyword>
<evidence type="ECO:0000256" key="7">
    <source>
        <dbReference type="ARBA" id="ARBA00022729"/>
    </source>
</evidence>
<dbReference type="PRINTS" id="PR00725">
    <property type="entry name" value="DADACBPTASE1"/>
</dbReference>
<dbReference type="GO" id="GO:0006508">
    <property type="term" value="P:proteolysis"/>
    <property type="evidence" value="ECO:0007669"/>
    <property type="project" value="UniProtKB-KW"/>
</dbReference>
<evidence type="ECO:0000256" key="8">
    <source>
        <dbReference type="ARBA" id="ARBA00022801"/>
    </source>
</evidence>
<dbReference type="InterPro" id="IPR018044">
    <property type="entry name" value="Peptidase_S11"/>
</dbReference>
<evidence type="ECO:0000313" key="18">
    <source>
        <dbReference type="EMBL" id="OUP54603.1"/>
    </source>
</evidence>
<dbReference type="SUPFAM" id="SSF56601">
    <property type="entry name" value="beta-lactamase/transpeptidase-like"/>
    <property type="match status" value="1"/>
</dbReference>
<feature type="active site" description="Proton acceptor" evidence="13">
    <location>
        <position position="60"/>
    </location>
</feature>
<sequence>MWIKRMLCGFVCGGMLLTQAAALAEVGEIQSKAAALYAADGTELYSYHADEKLQPASVTKIMTMLLAMEAVDSGKVSLSDMVTGSAYAASMGGTQIWLKEGEQLTLDEMLKAIAVGSANDCAVAVAEHLAGSEQAFVEQMNARAKELGCTGTTFVNANGLDTGDQKTLTTAHDLALISVELLRHPGIIDYTSIWMDTIRDGAFTLANTNKMLRKYDGMIGLKTGYISEAGFCISAAAERDGLTLIAVVMAAPDKDTRTADASQLLNYGFANYAAYTPDLSAACGDLPVVLGKADSVGVMCDDPGSMTVQKDQVSGLTVSYDRPESLDAPVTKGEQIGTAKVIDSNGAVVREVALRAAEDVEKQSFLDVLGALCRAASWGG</sequence>
<comment type="function">
    <text evidence="1">Removes C-terminal D-alanyl residues from sugar-peptide cell wall precursors.</text>
</comment>
<evidence type="ECO:0000256" key="16">
    <source>
        <dbReference type="SAM" id="SignalP"/>
    </source>
</evidence>
<dbReference type="Gene3D" id="3.40.710.10">
    <property type="entry name" value="DD-peptidase/beta-lactamase superfamily"/>
    <property type="match status" value="1"/>
</dbReference>
<dbReference type="InterPro" id="IPR001967">
    <property type="entry name" value="Peptidase_S11_N"/>
</dbReference>
<dbReference type="GO" id="GO:0009002">
    <property type="term" value="F:serine-type D-Ala-D-Ala carboxypeptidase activity"/>
    <property type="evidence" value="ECO:0007669"/>
    <property type="project" value="UniProtKB-EC"/>
</dbReference>
<evidence type="ECO:0000256" key="15">
    <source>
        <dbReference type="RuleBase" id="RU004016"/>
    </source>
</evidence>
<evidence type="ECO:0000256" key="1">
    <source>
        <dbReference type="ARBA" id="ARBA00003217"/>
    </source>
</evidence>
<comment type="caution">
    <text evidence="18">The sequence shown here is derived from an EMBL/GenBank/DDBJ whole genome shotgun (WGS) entry which is preliminary data.</text>
</comment>
<keyword evidence="11" id="KW-0961">Cell wall biogenesis/degradation</keyword>
<evidence type="ECO:0000256" key="11">
    <source>
        <dbReference type="ARBA" id="ARBA00023316"/>
    </source>
</evidence>
<name>A0A1Y4LD22_9FIRM</name>
<dbReference type="RefSeq" id="WP_162608042.1">
    <property type="nucleotide sequence ID" value="NZ_NFKK01000001.1"/>
</dbReference>
<evidence type="ECO:0000256" key="10">
    <source>
        <dbReference type="ARBA" id="ARBA00022984"/>
    </source>
</evidence>
<reference evidence="19" key="1">
    <citation type="submission" date="2017-04" db="EMBL/GenBank/DDBJ databases">
        <title>Function of individual gut microbiota members based on whole genome sequencing of pure cultures obtained from chicken caecum.</title>
        <authorList>
            <person name="Medvecky M."/>
            <person name="Cejkova D."/>
            <person name="Polansky O."/>
            <person name="Karasova D."/>
            <person name="Kubasova T."/>
            <person name="Cizek A."/>
            <person name="Rychlik I."/>
        </authorList>
    </citation>
    <scope>NUCLEOTIDE SEQUENCE [LARGE SCALE GENOMIC DNA]</scope>
    <source>
        <strain evidence="19">An180</strain>
    </source>
</reference>
<dbReference type="Pfam" id="PF00768">
    <property type="entry name" value="Peptidase_S11"/>
    <property type="match status" value="1"/>
</dbReference>
<dbReference type="InterPro" id="IPR015956">
    <property type="entry name" value="Peniciliin-bd_prot_C_sf"/>
</dbReference>
<dbReference type="PANTHER" id="PTHR21581:SF6">
    <property type="entry name" value="TRAFFICKING PROTEIN PARTICLE COMPLEX SUBUNIT 12"/>
    <property type="match status" value="1"/>
</dbReference>
<organism evidence="18 19">
    <name type="scientific">Butyricicoccus pullicaecorum</name>
    <dbReference type="NCBI Taxonomy" id="501571"/>
    <lineage>
        <taxon>Bacteria</taxon>
        <taxon>Bacillati</taxon>
        <taxon>Bacillota</taxon>
        <taxon>Clostridia</taxon>
        <taxon>Eubacteriales</taxon>
        <taxon>Butyricicoccaceae</taxon>
        <taxon>Butyricicoccus</taxon>
    </lineage>
</organism>
<dbReference type="Proteomes" id="UP000195897">
    <property type="component" value="Unassembled WGS sequence"/>
</dbReference>
<evidence type="ECO:0000256" key="6">
    <source>
        <dbReference type="ARBA" id="ARBA00022670"/>
    </source>
</evidence>
<evidence type="ECO:0000259" key="17">
    <source>
        <dbReference type="SMART" id="SM00936"/>
    </source>
</evidence>
<feature type="signal peptide" evidence="16">
    <location>
        <begin position="1"/>
        <end position="24"/>
    </location>
</feature>
<proteinExistence type="inferred from homology"/>
<keyword evidence="10" id="KW-0573">Peptidoglycan synthesis</keyword>
<dbReference type="Pfam" id="PF07943">
    <property type="entry name" value="PBP5_C"/>
    <property type="match status" value="1"/>
</dbReference>
<protein>
    <recommendedName>
        <fullName evidence="4">serine-type D-Ala-D-Ala carboxypeptidase</fullName>
        <ecNumber evidence="4">3.4.16.4</ecNumber>
    </recommendedName>
</protein>
<dbReference type="Gene3D" id="2.60.410.10">
    <property type="entry name" value="D-Ala-D-Ala carboxypeptidase, C-terminal domain"/>
    <property type="match status" value="1"/>
</dbReference>
<evidence type="ECO:0000256" key="4">
    <source>
        <dbReference type="ARBA" id="ARBA00012448"/>
    </source>
</evidence>
<evidence type="ECO:0000256" key="9">
    <source>
        <dbReference type="ARBA" id="ARBA00022960"/>
    </source>
</evidence>